<dbReference type="AlphaFoldDB" id="A0A1B0A585"/>
<reference evidence="1" key="2">
    <citation type="submission" date="2020-05" db="UniProtKB">
        <authorList>
            <consortium name="EnsemblMetazoa"/>
        </authorList>
    </citation>
    <scope>IDENTIFICATION</scope>
    <source>
        <strain evidence="1">IAEA</strain>
    </source>
</reference>
<organism evidence="1 2">
    <name type="scientific">Glossina pallidipes</name>
    <name type="common">Tsetse fly</name>
    <dbReference type="NCBI Taxonomy" id="7398"/>
    <lineage>
        <taxon>Eukaryota</taxon>
        <taxon>Metazoa</taxon>
        <taxon>Ecdysozoa</taxon>
        <taxon>Arthropoda</taxon>
        <taxon>Hexapoda</taxon>
        <taxon>Insecta</taxon>
        <taxon>Pterygota</taxon>
        <taxon>Neoptera</taxon>
        <taxon>Endopterygota</taxon>
        <taxon>Diptera</taxon>
        <taxon>Brachycera</taxon>
        <taxon>Muscomorpha</taxon>
        <taxon>Hippoboscoidea</taxon>
        <taxon>Glossinidae</taxon>
        <taxon>Glossina</taxon>
    </lineage>
</organism>
<dbReference type="STRING" id="7398.A0A1B0A585"/>
<evidence type="ECO:0000313" key="2">
    <source>
        <dbReference type="Proteomes" id="UP000092445"/>
    </source>
</evidence>
<proteinExistence type="predicted"/>
<dbReference type="VEuPathDB" id="VectorBase:GPAI034746"/>
<name>A0A1B0A585_GLOPL</name>
<sequence>MDFALNLSSWGLSPKWGNGPDALSKKGKKISTIVNKMAKVLWKQDVDLGYSLTSEQSSLNVPSSTSAKAANSDDIEKLKALEELKLDGTKYDTKNINNENDQLDDDWAGIPFTIDNETGSCGILI</sequence>
<dbReference type="EnsemblMetazoa" id="GPAI034746-RA">
    <property type="protein sequence ID" value="GPAI034746-PA"/>
    <property type="gene ID" value="GPAI034746"/>
</dbReference>
<evidence type="ECO:0000313" key="1">
    <source>
        <dbReference type="EnsemblMetazoa" id="GPAI034746-PA"/>
    </source>
</evidence>
<accession>A0A1B0A585</accession>
<protein>
    <submittedName>
        <fullName evidence="1">Uncharacterized protein</fullName>
    </submittedName>
</protein>
<keyword evidence="2" id="KW-1185">Reference proteome</keyword>
<reference evidence="2" key="1">
    <citation type="submission" date="2014-03" db="EMBL/GenBank/DDBJ databases">
        <authorList>
            <person name="Aksoy S."/>
            <person name="Warren W."/>
            <person name="Wilson R.K."/>
        </authorList>
    </citation>
    <scope>NUCLEOTIDE SEQUENCE [LARGE SCALE GENOMIC DNA]</scope>
    <source>
        <strain evidence="2">IAEA</strain>
    </source>
</reference>
<dbReference type="Proteomes" id="UP000092445">
    <property type="component" value="Unassembled WGS sequence"/>
</dbReference>